<keyword evidence="4" id="KW-1185">Reference proteome</keyword>
<feature type="transmembrane region" description="Helical" evidence="2">
    <location>
        <begin position="30"/>
        <end position="55"/>
    </location>
</feature>
<keyword evidence="2" id="KW-1133">Transmembrane helix</keyword>
<comment type="caution">
    <text evidence="3">The sequence shown here is derived from an EMBL/GenBank/DDBJ whole genome shotgun (WGS) entry which is preliminary data.</text>
</comment>
<evidence type="ECO:0000256" key="1">
    <source>
        <dbReference type="SAM" id="MobiDB-lite"/>
    </source>
</evidence>
<evidence type="ECO:0000256" key="2">
    <source>
        <dbReference type="SAM" id="Phobius"/>
    </source>
</evidence>
<name>A0ABQ7JJL5_9FUNG</name>
<gene>
    <name evidence="3" type="ORF">BGZ96_003332</name>
</gene>
<evidence type="ECO:0000313" key="3">
    <source>
        <dbReference type="EMBL" id="KAG0276386.1"/>
    </source>
</evidence>
<evidence type="ECO:0000313" key="4">
    <source>
        <dbReference type="Proteomes" id="UP001194696"/>
    </source>
</evidence>
<keyword evidence="2" id="KW-0812">Transmembrane</keyword>
<sequence length="184" mass="19578">MSTVQESAGGTLYSTTEKSISRFVKSEMSLVRLLLVVATALAVLGYMTFSALPFAVSKDNVMMSKFKVHPPSLHLTLLTGAIVGLVSILVALFVPSAFAYVRVHVTGARTADKKKRKESNPASAPVSDGRVSWSTTEPFEAYRKQAGKAGTSGSGRHPRHGSNATLGAVKETLAASKKHSDKEN</sequence>
<feature type="region of interest" description="Disordered" evidence="1">
    <location>
        <begin position="109"/>
        <end position="184"/>
    </location>
</feature>
<dbReference type="EMBL" id="JAAAIM010001702">
    <property type="protein sequence ID" value="KAG0276386.1"/>
    <property type="molecule type" value="Genomic_DNA"/>
</dbReference>
<protein>
    <submittedName>
        <fullName evidence="3">Uncharacterized protein</fullName>
    </submittedName>
</protein>
<keyword evidence="2" id="KW-0472">Membrane</keyword>
<dbReference type="Proteomes" id="UP001194696">
    <property type="component" value="Unassembled WGS sequence"/>
</dbReference>
<organism evidence="3 4">
    <name type="scientific">Linnemannia gamsii</name>
    <dbReference type="NCBI Taxonomy" id="64522"/>
    <lineage>
        <taxon>Eukaryota</taxon>
        <taxon>Fungi</taxon>
        <taxon>Fungi incertae sedis</taxon>
        <taxon>Mucoromycota</taxon>
        <taxon>Mortierellomycotina</taxon>
        <taxon>Mortierellomycetes</taxon>
        <taxon>Mortierellales</taxon>
        <taxon>Mortierellaceae</taxon>
        <taxon>Linnemannia</taxon>
    </lineage>
</organism>
<feature type="transmembrane region" description="Helical" evidence="2">
    <location>
        <begin position="75"/>
        <end position="101"/>
    </location>
</feature>
<accession>A0ABQ7JJL5</accession>
<reference evidence="3 4" key="1">
    <citation type="journal article" date="2020" name="Fungal Divers.">
        <title>Resolving the Mortierellaceae phylogeny through synthesis of multi-gene phylogenetics and phylogenomics.</title>
        <authorList>
            <person name="Vandepol N."/>
            <person name="Liber J."/>
            <person name="Desiro A."/>
            <person name="Na H."/>
            <person name="Kennedy M."/>
            <person name="Barry K."/>
            <person name="Grigoriev I.V."/>
            <person name="Miller A.N."/>
            <person name="O'Donnell K."/>
            <person name="Stajich J.E."/>
            <person name="Bonito G."/>
        </authorList>
    </citation>
    <scope>NUCLEOTIDE SEQUENCE [LARGE SCALE GENOMIC DNA]</scope>
    <source>
        <strain evidence="3 4">AD045</strain>
    </source>
</reference>
<proteinExistence type="predicted"/>